<dbReference type="eggNOG" id="COG1226">
    <property type="taxonomic scope" value="Bacteria"/>
</dbReference>
<organism evidence="13 14">
    <name type="scientific">Alcanivorax borkumensis (strain ATCC 700651 / DSM 11573 / NCIMB 13689 / SK2)</name>
    <dbReference type="NCBI Taxonomy" id="393595"/>
    <lineage>
        <taxon>Bacteria</taxon>
        <taxon>Pseudomonadati</taxon>
        <taxon>Pseudomonadota</taxon>
        <taxon>Gammaproteobacteria</taxon>
        <taxon>Oceanospirillales</taxon>
        <taxon>Alcanivoracaceae</taxon>
        <taxon>Alcanivorax</taxon>
    </lineage>
</organism>
<evidence type="ECO:0000256" key="8">
    <source>
        <dbReference type="ARBA" id="ARBA00022989"/>
    </source>
</evidence>
<dbReference type="GO" id="GO:0005886">
    <property type="term" value="C:plasma membrane"/>
    <property type="evidence" value="ECO:0007669"/>
    <property type="project" value="TreeGrafter"/>
</dbReference>
<dbReference type="NCBIfam" id="TIGR00932">
    <property type="entry name" value="2a37"/>
    <property type="match status" value="1"/>
</dbReference>
<dbReference type="RefSeq" id="WP_011587373.1">
    <property type="nucleotide sequence ID" value="NC_008260.1"/>
</dbReference>
<dbReference type="PANTHER" id="PTHR46157">
    <property type="entry name" value="K(+) EFFLUX ANTIPORTER 3, CHLOROPLASTIC"/>
    <property type="match status" value="1"/>
</dbReference>
<reference evidence="13 14" key="1">
    <citation type="journal article" date="2006" name="Nat. Biotechnol.">
        <title>Genome sequence of the ubiquitous hydrocarbon-degrading marine bacterium Alcanivorax borkumensis.</title>
        <authorList>
            <person name="Schneiker S."/>
            <person name="Martins dos Santos V.A.P."/>
            <person name="Bartels D."/>
            <person name="Bekel T."/>
            <person name="Brecht M."/>
            <person name="Buhrmester J."/>
            <person name="Chernikova T.N."/>
            <person name="Denaro R."/>
            <person name="Ferrer M."/>
            <person name="Gertler C."/>
            <person name="Goesmann A."/>
            <person name="Golyshina O.V."/>
            <person name="Kaminski F."/>
            <person name="Khachane A.N."/>
            <person name="Lang S."/>
            <person name="Linke B."/>
            <person name="McHardy A.C."/>
            <person name="Meyer F."/>
            <person name="Nechitaylo T."/>
            <person name="Puehler A."/>
            <person name="Regenhardt D."/>
            <person name="Rupp O."/>
            <person name="Sabirova J.S."/>
            <person name="Selbitschka W."/>
            <person name="Yakimov M.M."/>
            <person name="Timmis K.N."/>
            <person name="Vorhoelter F.-J."/>
            <person name="Weidner S."/>
            <person name="Kaiser O."/>
            <person name="Golyshin P.N."/>
        </authorList>
    </citation>
    <scope>NUCLEOTIDE SEQUENCE [LARGE SCALE GENOMIC DNA]</scope>
    <source>
        <strain evidence="14">ATCC 700651 / DSM 11573 / NCIMB 13689 / SK2</strain>
    </source>
</reference>
<feature type="domain" description="RCK N-terminal" evidence="12">
    <location>
        <begin position="399"/>
        <end position="515"/>
    </location>
</feature>
<dbReference type="Pfam" id="PF00999">
    <property type="entry name" value="Na_H_Exchanger"/>
    <property type="match status" value="1"/>
</dbReference>
<keyword evidence="4" id="KW-0050">Antiport</keyword>
<dbReference type="GO" id="GO:0015297">
    <property type="term" value="F:antiporter activity"/>
    <property type="evidence" value="ECO:0007669"/>
    <property type="project" value="UniProtKB-KW"/>
</dbReference>
<dbReference type="GO" id="GO:0006813">
    <property type="term" value="P:potassium ion transport"/>
    <property type="evidence" value="ECO:0007669"/>
    <property type="project" value="UniProtKB-KW"/>
</dbReference>
<evidence type="ECO:0000313" key="13">
    <source>
        <dbReference type="EMBL" id="CAL15523.1"/>
    </source>
</evidence>
<keyword evidence="14" id="KW-1185">Reference proteome</keyword>
<feature type="transmembrane region" description="Helical" evidence="11">
    <location>
        <begin position="85"/>
        <end position="108"/>
    </location>
</feature>
<evidence type="ECO:0000313" key="14">
    <source>
        <dbReference type="Proteomes" id="UP000008871"/>
    </source>
</evidence>
<dbReference type="Proteomes" id="UP000008871">
    <property type="component" value="Chromosome"/>
</dbReference>
<dbReference type="Pfam" id="PF02254">
    <property type="entry name" value="TrkA_N"/>
    <property type="match status" value="1"/>
</dbReference>
<name>Q0VKT8_ALCBS</name>
<evidence type="ECO:0000256" key="3">
    <source>
        <dbReference type="ARBA" id="ARBA00022448"/>
    </source>
</evidence>
<feature type="transmembrane region" description="Helical" evidence="11">
    <location>
        <begin position="30"/>
        <end position="48"/>
    </location>
</feature>
<keyword evidence="6 11" id="KW-0812">Transmembrane</keyword>
<evidence type="ECO:0000256" key="6">
    <source>
        <dbReference type="ARBA" id="ARBA00022692"/>
    </source>
</evidence>
<comment type="subcellular location">
    <subcellularLocation>
        <location evidence="1">Endomembrane system</location>
        <topology evidence="1">Multi-pass membrane protein</topology>
    </subcellularLocation>
</comment>
<dbReference type="AlphaFoldDB" id="Q0VKT8"/>
<evidence type="ECO:0000256" key="5">
    <source>
        <dbReference type="ARBA" id="ARBA00022538"/>
    </source>
</evidence>
<dbReference type="InterPro" id="IPR038770">
    <property type="entry name" value="Na+/solute_symporter_sf"/>
</dbReference>
<keyword evidence="7" id="KW-0630">Potassium</keyword>
<dbReference type="Gene3D" id="3.40.50.720">
    <property type="entry name" value="NAD(P)-binding Rossmann-like Domain"/>
    <property type="match status" value="1"/>
</dbReference>
<dbReference type="InterPro" id="IPR036291">
    <property type="entry name" value="NAD(P)-bd_dom_sf"/>
</dbReference>
<comment type="similarity">
    <text evidence="2">Belongs to the monovalent cation:proton antiporter 2 (CPA2) transporter (TC 2.A.37) family.</text>
</comment>
<evidence type="ECO:0000256" key="1">
    <source>
        <dbReference type="ARBA" id="ARBA00004127"/>
    </source>
</evidence>
<feature type="transmembrane region" description="Helical" evidence="11">
    <location>
        <begin position="6"/>
        <end position="23"/>
    </location>
</feature>
<protein>
    <submittedName>
        <fullName evidence="13">Glutathione-regulated potassium-protonantiporter</fullName>
    </submittedName>
</protein>
<evidence type="ECO:0000256" key="10">
    <source>
        <dbReference type="ARBA" id="ARBA00023136"/>
    </source>
</evidence>
<dbReference type="HOGENOM" id="CLU_005126_9_3_6"/>
<dbReference type="PROSITE" id="PS51201">
    <property type="entry name" value="RCK_N"/>
    <property type="match status" value="1"/>
</dbReference>
<keyword evidence="8 11" id="KW-1133">Transmembrane helix</keyword>
<feature type="transmembrane region" description="Helical" evidence="11">
    <location>
        <begin position="146"/>
        <end position="168"/>
    </location>
</feature>
<accession>Q0VKT8</accession>
<proteinExistence type="inferred from homology"/>
<evidence type="ECO:0000256" key="9">
    <source>
        <dbReference type="ARBA" id="ARBA00023065"/>
    </source>
</evidence>
<evidence type="ECO:0000256" key="11">
    <source>
        <dbReference type="SAM" id="Phobius"/>
    </source>
</evidence>
<keyword evidence="10 11" id="KW-0472">Membrane</keyword>
<sequence length="595" mass="64015">MDGFFSQALVLLGATLVLLPLFQRLGLGSILGYLAAGIAVGPLGFGLVSGGNDVLHFAELGVVLMLFLVGLELAPQQLWAQRQRLVGLGASQMVFSALLLTGGFYLLGFDSHQSVAIGATLALSSTAFVVQMLVETNQLGTSQGRSAFSILLFQDLAVIPILLLLPLLAGAQAGEDSPQLLAGLVALAAMVLAGKYALNPWLGWQAKLRNRELMTASALMLVLGSAALMEHLGLSMGLGAFVAGVLLANSPYREQLETDIQPFKGLLLGLFFLAIGMTMDLRLLLDHSGNIALFLVMLLGLKGLVLVAISRLRGAQWRSTVMFGILLSQGGEFAFVLLTQAQTLNLLDSTLAGQLNLVVALSMACTPLLLKLVTLLWPKADGKAPRKDLEEEDMPSNHHPQVVIAGLGRFGQITARILVGRQIPFTALDSDPDEIDLLRRYGNEVYFGDVTRLDLLHNAGLGQAKVLVLAVDDVDASLKAAELVRDHFPNVTIVARARDRYHAYKLHALGVEQVIRESFESALLSARLTLMQLGVPESTAIDLVRSFRELDERLLLEQIEHRADMEMLVETNARGRAELQSLLSEGKAGQKTGGN</sequence>
<dbReference type="STRING" id="393595.ABO_0075"/>
<dbReference type="EMBL" id="AM286690">
    <property type="protein sequence ID" value="CAL15523.1"/>
    <property type="molecule type" value="Genomic_DNA"/>
</dbReference>
<dbReference type="SUPFAM" id="SSF51735">
    <property type="entry name" value="NAD(P)-binding Rossmann-fold domains"/>
    <property type="match status" value="1"/>
</dbReference>
<feature type="transmembrane region" description="Helical" evidence="11">
    <location>
        <begin position="180"/>
        <end position="198"/>
    </location>
</feature>
<dbReference type="InterPro" id="IPR003148">
    <property type="entry name" value="RCK_N"/>
</dbReference>
<dbReference type="PANTHER" id="PTHR46157:SF4">
    <property type="entry name" value="K(+) EFFLUX ANTIPORTER 3, CHLOROPLASTIC"/>
    <property type="match status" value="1"/>
</dbReference>
<dbReference type="GO" id="GO:0008324">
    <property type="term" value="F:monoatomic cation transmembrane transporter activity"/>
    <property type="evidence" value="ECO:0007669"/>
    <property type="project" value="InterPro"/>
</dbReference>
<keyword evidence="3" id="KW-0813">Transport</keyword>
<evidence type="ECO:0000256" key="4">
    <source>
        <dbReference type="ARBA" id="ARBA00022449"/>
    </source>
</evidence>
<dbReference type="KEGG" id="abo:ABO_0075"/>
<evidence type="ECO:0000259" key="12">
    <source>
        <dbReference type="PROSITE" id="PS51201"/>
    </source>
</evidence>
<feature type="transmembrane region" description="Helical" evidence="11">
    <location>
        <begin position="321"/>
        <end position="338"/>
    </location>
</feature>
<feature type="transmembrane region" description="Helical" evidence="11">
    <location>
        <begin position="114"/>
        <end position="134"/>
    </location>
</feature>
<gene>
    <name evidence="13" type="primary">kefB</name>
    <name evidence="13" type="ordered locus">ABO_0075</name>
</gene>
<evidence type="ECO:0000256" key="2">
    <source>
        <dbReference type="ARBA" id="ARBA00005551"/>
    </source>
</evidence>
<dbReference type="Gene3D" id="1.20.1530.20">
    <property type="match status" value="1"/>
</dbReference>
<dbReference type="OrthoDB" id="9781411at2"/>
<dbReference type="FunFam" id="3.40.50.720:FF:000036">
    <property type="entry name" value="Glutathione-regulated potassium-efflux system protein KefB"/>
    <property type="match status" value="1"/>
</dbReference>
<dbReference type="GO" id="GO:0012505">
    <property type="term" value="C:endomembrane system"/>
    <property type="evidence" value="ECO:0007669"/>
    <property type="project" value="UniProtKB-SubCell"/>
</dbReference>
<feature type="transmembrane region" description="Helical" evidence="11">
    <location>
        <begin position="54"/>
        <end position="73"/>
    </location>
</feature>
<feature type="transmembrane region" description="Helical" evidence="11">
    <location>
        <begin position="358"/>
        <end position="377"/>
    </location>
</feature>
<feature type="transmembrane region" description="Helical" evidence="11">
    <location>
        <begin position="265"/>
        <end position="285"/>
    </location>
</feature>
<dbReference type="InterPro" id="IPR006153">
    <property type="entry name" value="Cation/H_exchanger_TM"/>
</dbReference>
<feature type="transmembrane region" description="Helical" evidence="11">
    <location>
        <begin position="291"/>
        <end position="309"/>
    </location>
</feature>
<keyword evidence="5" id="KW-0633">Potassium transport</keyword>
<evidence type="ECO:0000256" key="7">
    <source>
        <dbReference type="ARBA" id="ARBA00022958"/>
    </source>
</evidence>
<keyword evidence="9" id="KW-0406">Ion transport</keyword>
<dbReference type="InterPro" id="IPR004771">
    <property type="entry name" value="K/H_exchanger"/>
</dbReference>
<dbReference type="eggNOG" id="COG0475">
    <property type="taxonomic scope" value="Bacteria"/>
</dbReference>
<dbReference type="GO" id="GO:1902600">
    <property type="term" value="P:proton transmembrane transport"/>
    <property type="evidence" value="ECO:0007669"/>
    <property type="project" value="InterPro"/>
</dbReference>